<feature type="transmembrane region" description="Helical" evidence="8">
    <location>
        <begin position="339"/>
        <end position="361"/>
    </location>
</feature>
<keyword evidence="6 8" id="KW-1133">Transmembrane helix</keyword>
<dbReference type="Gene3D" id="1.20.1250.20">
    <property type="entry name" value="MFS general substrate transporter like domains"/>
    <property type="match status" value="1"/>
</dbReference>
<comment type="caution">
    <text evidence="10">The sequence shown here is derived from an EMBL/GenBank/DDBJ whole genome shotgun (WGS) entry which is preliminary data.</text>
</comment>
<keyword evidence="3" id="KW-1003">Cell membrane</keyword>
<feature type="transmembrane region" description="Helical" evidence="8">
    <location>
        <begin position="273"/>
        <end position="295"/>
    </location>
</feature>
<evidence type="ECO:0000256" key="4">
    <source>
        <dbReference type="ARBA" id="ARBA00022597"/>
    </source>
</evidence>
<dbReference type="GO" id="GO:0022857">
    <property type="term" value="F:transmembrane transporter activity"/>
    <property type="evidence" value="ECO:0007669"/>
    <property type="project" value="InterPro"/>
</dbReference>
<keyword evidence="7 8" id="KW-0472">Membrane</keyword>
<dbReference type="Pfam" id="PF00083">
    <property type="entry name" value="Sugar_tr"/>
    <property type="match status" value="1"/>
</dbReference>
<evidence type="ECO:0000256" key="7">
    <source>
        <dbReference type="ARBA" id="ARBA00023136"/>
    </source>
</evidence>
<evidence type="ECO:0000256" key="5">
    <source>
        <dbReference type="ARBA" id="ARBA00022692"/>
    </source>
</evidence>
<keyword evidence="2" id="KW-0813">Transport</keyword>
<dbReference type="PANTHER" id="PTHR48021">
    <property type="match status" value="1"/>
</dbReference>
<dbReference type="PANTHER" id="PTHR48021:SF46">
    <property type="entry name" value="MAJOR FACILITATOR SUPERFAMILY (MFS) PROFILE DOMAIN-CONTAINING PROTEIN"/>
    <property type="match status" value="1"/>
</dbReference>
<dbReference type="PROSITE" id="PS00216">
    <property type="entry name" value="SUGAR_TRANSPORT_1"/>
    <property type="match status" value="1"/>
</dbReference>
<name>A0A9P0T4F9_PIEBR</name>
<evidence type="ECO:0000256" key="8">
    <source>
        <dbReference type="SAM" id="Phobius"/>
    </source>
</evidence>
<evidence type="ECO:0000313" key="11">
    <source>
        <dbReference type="Proteomes" id="UP001152562"/>
    </source>
</evidence>
<feature type="transmembrane region" description="Helical" evidence="8">
    <location>
        <begin position="77"/>
        <end position="99"/>
    </location>
</feature>
<dbReference type="InterPro" id="IPR005829">
    <property type="entry name" value="Sugar_transporter_CS"/>
</dbReference>
<keyword evidence="11" id="KW-1185">Reference proteome</keyword>
<feature type="transmembrane region" description="Helical" evidence="8">
    <location>
        <begin position="441"/>
        <end position="462"/>
    </location>
</feature>
<dbReference type="PROSITE" id="PS50850">
    <property type="entry name" value="MFS"/>
    <property type="match status" value="1"/>
</dbReference>
<feature type="transmembrane region" description="Helical" evidence="8">
    <location>
        <begin position="307"/>
        <end position="327"/>
    </location>
</feature>
<accession>A0A9P0T4F9</accession>
<dbReference type="InterPro" id="IPR005828">
    <property type="entry name" value="MFS_sugar_transport-like"/>
</dbReference>
<keyword evidence="4" id="KW-0762">Sugar transport</keyword>
<evidence type="ECO:0000256" key="1">
    <source>
        <dbReference type="ARBA" id="ARBA00004651"/>
    </source>
</evidence>
<feature type="transmembrane region" description="Helical" evidence="8">
    <location>
        <begin position="165"/>
        <end position="187"/>
    </location>
</feature>
<feature type="transmembrane region" description="Helical" evidence="8">
    <location>
        <begin position="193"/>
        <end position="210"/>
    </location>
</feature>
<reference evidence="10" key="1">
    <citation type="submission" date="2022-05" db="EMBL/GenBank/DDBJ databases">
        <authorList>
            <person name="Okamura Y."/>
        </authorList>
    </citation>
    <scope>NUCLEOTIDE SEQUENCE</scope>
</reference>
<feature type="transmembrane region" description="Helical" evidence="8">
    <location>
        <begin position="409"/>
        <end position="429"/>
    </location>
</feature>
<dbReference type="InterPro" id="IPR020846">
    <property type="entry name" value="MFS_dom"/>
</dbReference>
<dbReference type="FunFam" id="1.20.1250.20:FF:000218">
    <property type="entry name" value="facilitated trehalose transporter Tret1"/>
    <property type="match status" value="1"/>
</dbReference>
<keyword evidence="5 8" id="KW-0812">Transmembrane</keyword>
<organism evidence="10 11">
    <name type="scientific">Pieris brassicae</name>
    <name type="common">White butterfly</name>
    <name type="synonym">Large white butterfly</name>
    <dbReference type="NCBI Taxonomy" id="7116"/>
    <lineage>
        <taxon>Eukaryota</taxon>
        <taxon>Metazoa</taxon>
        <taxon>Ecdysozoa</taxon>
        <taxon>Arthropoda</taxon>
        <taxon>Hexapoda</taxon>
        <taxon>Insecta</taxon>
        <taxon>Pterygota</taxon>
        <taxon>Neoptera</taxon>
        <taxon>Endopterygota</taxon>
        <taxon>Lepidoptera</taxon>
        <taxon>Glossata</taxon>
        <taxon>Ditrysia</taxon>
        <taxon>Papilionoidea</taxon>
        <taxon>Pieridae</taxon>
        <taxon>Pierinae</taxon>
        <taxon>Pieris</taxon>
    </lineage>
</organism>
<sequence>MSRGALSRPPRIVGDLKGCACQFLVIKMERNRHLQYLVASAVSLATTTLGMCSLWTTPAMPKLQNNETSIIITNKQISWMLSLSPVGFMIGSLVTRFICDQFGRRTTLLLSAVPIATGTIIAASANKAWWLFIMKILWGFGTGMISTIVTIYIAEIADKDIRGRLSVYTRIAFHFGGLLMLCIGAVATYDVTNYLLLAMPVLYFSACLWIPESPYYYLMKGRHEDAKTAFVRLRGTSEDLDVELQRITSHVKKDMRNPTSTVELLRGKQYRKAVIIVVGLKLVQIMSGTQAVQQYLAVIMKESGTELSFSVMLIIFGAIKFVVGIMSSFLADRVGRRPLFIYSFLVCSIALATVGTYFFLLEVIKVDHDTIKPFALLAFIGIVSSNVISTLGFNSIAGVVQGEVFPLNVKAVAITSVNIYGGVLGFLSVKLFQEVKDASGLWGVFLMYASITLTGSVFSYFYMPETKGKSLREIQVMLRGEEYDEQEMKSMNEKDACMDETQELKEIKGTKR</sequence>
<dbReference type="PROSITE" id="PS00217">
    <property type="entry name" value="SUGAR_TRANSPORT_2"/>
    <property type="match status" value="1"/>
</dbReference>
<evidence type="ECO:0000256" key="3">
    <source>
        <dbReference type="ARBA" id="ARBA00022475"/>
    </source>
</evidence>
<feature type="transmembrane region" description="Helical" evidence="8">
    <location>
        <begin position="36"/>
        <end position="57"/>
    </location>
</feature>
<evidence type="ECO:0000313" key="10">
    <source>
        <dbReference type="EMBL" id="CAH3997160.1"/>
    </source>
</evidence>
<dbReference type="GO" id="GO:0005886">
    <property type="term" value="C:plasma membrane"/>
    <property type="evidence" value="ECO:0007669"/>
    <property type="project" value="UniProtKB-SubCell"/>
</dbReference>
<comment type="subcellular location">
    <subcellularLocation>
        <location evidence="1">Cell membrane</location>
        <topology evidence="1">Multi-pass membrane protein</topology>
    </subcellularLocation>
</comment>
<feature type="domain" description="Major facilitator superfamily (MFS) profile" evidence="9">
    <location>
        <begin position="36"/>
        <end position="467"/>
    </location>
</feature>
<dbReference type="InterPro" id="IPR050549">
    <property type="entry name" value="MFS_Trehalose_Transporter"/>
</dbReference>
<evidence type="ECO:0000259" key="9">
    <source>
        <dbReference type="PROSITE" id="PS50850"/>
    </source>
</evidence>
<protein>
    <recommendedName>
        <fullName evidence="9">Major facilitator superfamily (MFS) profile domain-containing protein</fullName>
    </recommendedName>
</protein>
<dbReference type="InterPro" id="IPR036259">
    <property type="entry name" value="MFS_trans_sf"/>
</dbReference>
<dbReference type="AlphaFoldDB" id="A0A9P0T4F9"/>
<feature type="transmembrane region" description="Helical" evidence="8">
    <location>
        <begin position="129"/>
        <end position="153"/>
    </location>
</feature>
<gene>
    <name evidence="10" type="ORF">PIBRA_LOCUS2417</name>
</gene>
<evidence type="ECO:0000256" key="2">
    <source>
        <dbReference type="ARBA" id="ARBA00022448"/>
    </source>
</evidence>
<proteinExistence type="predicted"/>
<feature type="transmembrane region" description="Helical" evidence="8">
    <location>
        <begin position="106"/>
        <end position="123"/>
    </location>
</feature>
<dbReference type="EMBL" id="CALOZG010000003">
    <property type="protein sequence ID" value="CAH3997160.1"/>
    <property type="molecule type" value="Genomic_DNA"/>
</dbReference>
<dbReference type="Proteomes" id="UP001152562">
    <property type="component" value="Unassembled WGS sequence"/>
</dbReference>
<evidence type="ECO:0000256" key="6">
    <source>
        <dbReference type="ARBA" id="ARBA00022989"/>
    </source>
</evidence>
<feature type="transmembrane region" description="Helical" evidence="8">
    <location>
        <begin position="373"/>
        <end position="397"/>
    </location>
</feature>
<dbReference type="SUPFAM" id="SSF103473">
    <property type="entry name" value="MFS general substrate transporter"/>
    <property type="match status" value="1"/>
</dbReference>